<dbReference type="Gene3D" id="3.90.1590.10">
    <property type="entry name" value="glutathione-dependent formaldehyde- activating enzyme (gfa)"/>
    <property type="match status" value="1"/>
</dbReference>
<keyword evidence="2" id="KW-0479">Metal-binding</keyword>
<dbReference type="PROSITE" id="PS51891">
    <property type="entry name" value="CENP_V_GFA"/>
    <property type="match status" value="1"/>
</dbReference>
<evidence type="ECO:0000256" key="3">
    <source>
        <dbReference type="ARBA" id="ARBA00022833"/>
    </source>
</evidence>
<organism evidence="6 7">
    <name type="scientific">Microvirga tunisiensis</name>
    <dbReference type="NCBI Taxonomy" id="2108360"/>
    <lineage>
        <taxon>Bacteria</taxon>
        <taxon>Pseudomonadati</taxon>
        <taxon>Pseudomonadota</taxon>
        <taxon>Alphaproteobacteria</taxon>
        <taxon>Hyphomicrobiales</taxon>
        <taxon>Methylobacteriaceae</taxon>
        <taxon>Microvirga</taxon>
    </lineage>
</organism>
<comment type="caution">
    <text evidence="6">The sequence shown here is derived from an EMBL/GenBank/DDBJ whole genome shotgun (WGS) entry which is preliminary data.</text>
</comment>
<dbReference type="RefSeq" id="WP_152709611.1">
    <property type="nucleotide sequence ID" value="NZ_VOSJ01000008.1"/>
</dbReference>
<keyword evidence="4" id="KW-0456">Lyase</keyword>
<dbReference type="SUPFAM" id="SSF51316">
    <property type="entry name" value="Mss4-like"/>
    <property type="match status" value="1"/>
</dbReference>
<name>A0A5N7MC14_9HYPH</name>
<reference evidence="6 7" key="1">
    <citation type="journal article" date="2019" name="Syst. Appl. Microbiol.">
        <title>Microvirga tunisiensis sp. nov., a root nodule symbiotic bacterium isolated from Lupinus micranthus and L. luteus grown in Northern Tunisia.</title>
        <authorList>
            <person name="Msaddak A."/>
            <person name="Rejili M."/>
            <person name="Duran D."/>
            <person name="Mars M."/>
            <person name="Palacios J.M."/>
            <person name="Ruiz-Argueso T."/>
            <person name="Rey L."/>
            <person name="Imperial J."/>
        </authorList>
    </citation>
    <scope>NUCLEOTIDE SEQUENCE [LARGE SCALE GENOMIC DNA]</scope>
    <source>
        <strain evidence="6 7">Lmie10</strain>
    </source>
</reference>
<keyword evidence="7" id="KW-1185">Reference proteome</keyword>
<sequence>MTETRIRTGGCACGQLTFRTQGEPKRVGLCHCMTCRKISGAPFNAYLIFAIDQVAISGDFRGWSATPESERCFWTSCGSQVFDRDSDTEIEIKLGAFDEPNLFTPTYEAWARRREHWLRTPDLESFPENRGKAS</sequence>
<gene>
    <name evidence="6" type="ORF">FS320_04255</name>
</gene>
<feature type="domain" description="CENP-V/GFA" evidence="5">
    <location>
        <begin position="7"/>
        <end position="108"/>
    </location>
</feature>
<evidence type="ECO:0000259" key="5">
    <source>
        <dbReference type="PROSITE" id="PS51891"/>
    </source>
</evidence>
<protein>
    <submittedName>
        <fullName evidence="6">GFA family protein</fullName>
    </submittedName>
</protein>
<evidence type="ECO:0000256" key="2">
    <source>
        <dbReference type="ARBA" id="ARBA00022723"/>
    </source>
</evidence>
<dbReference type="GO" id="GO:0046872">
    <property type="term" value="F:metal ion binding"/>
    <property type="evidence" value="ECO:0007669"/>
    <property type="project" value="UniProtKB-KW"/>
</dbReference>
<dbReference type="Pfam" id="PF04828">
    <property type="entry name" value="GFA"/>
    <property type="match status" value="1"/>
</dbReference>
<dbReference type="Proteomes" id="UP000403266">
    <property type="component" value="Unassembled WGS sequence"/>
</dbReference>
<evidence type="ECO:0000313" key="7">
    <source>
        <dbReference type="Proteomes" id="UP000403266"/>
    </source>
</evidence>
<keyword evidence="3" id="KW-0862">Zinc</keyword>
<evidence type="ECO:0000313" key="6">
    <source>
        <dbReference type="EMBL" id="MPR24461.1"/>
    </source>
</evidence>
<dbReference type="PANTHER" id="PTHR33337">
    <property type="entry name" value="GFA DOMAIN-CONTAINING PROTEIN"/>
    <property type="match status" value="1"/>
</dbReference>
<comment type="similarity">
    <text evidence="1">Belongs to the Gfa family.</text>
</comment>
<dbReference type="PANTHER" id="PTHR33337:SF40">
    <property type="entry name" value="CENP-V_GFA DOMAIN-CONTAINING PROTEIN-RELATED"/>
    <property type="match status" value="1"/>
</dbReference>
<evidence type="ECO:0000256" key="1">
    <source>
        <dbReference type="ARBA" id="ARBA00005495"/>
    </source>
</evidence>
<accession>A0A5N7MC14</accession>
<dbReference type="OrthoDB" id="9807246at2"/>
<dbReference type="InterPro" id="IPR006913">
    <property type="entry name" value="CENP-V/GFA"/>
</dbReference>
<dbReference type="GO" id="GO:0016846">
    <property type="term" value="F:carbon-sulfur lyase activity"/>
    <property type="evidence" value="ECO:0007669"/>
    <property type="project" value="InterPro"/>
</dbReference>
<dbReference type="EMBL" id="VOSK01000007">
    <property type="protein sequence ID" value="MPR24461.1"/>
    <property type="molecule type" value="Genomic_DNA"/>
</dbReference>
<dbReference type="AlphaFoldDB" id="A0A5N7MC14"/>
<proteinExistence type="inferred from homology"/>
<dbReference type="InterPro" id="IPR011057">
    <property type="entry name" value="Mss4-like_sf"/>
</dbReference>
<evidence type="ECO:0000256" key="4">
    <source>
        <dbReference type="ARBA" id="ARBA00023239"/>
    </source>
</evidence>